<dbReference type="RefSeq" id="XP_062656189.1">
    <property type="nucleotide sequence ID" value="XM_062807734.1"/>
</dbReference>
<protein>
    <submittedName>
        <fullName evidence="2">Uncharacterized protein</fullName>
    </submittedName>
</protein>
<feature type="region of interest" description="Disordered" evidence="1">
    <location>
        <begin position="221"/>
        <end position="242"/>
    </location>
</feature>
<name>A0AAE0H9Y6_9PEZI</name>
<dbReference type="AlphaFoldDB" id="A0AAE0H9Y6"/>
<reference evidence="2" key="2">
    <citation type="submission" date="2023-06" db="EMBL/GenBank/DDBJ databases">
        <authorList>
            <consortium name="Lawrence Berkeley National Laboratory"/>
            <person name="Haridas S."/>
            <person name="Hensen N."/>
            <person name="Bonometti L."/>
            <person name="Westerberg I."/>
            <person name="Brannstrom I.O."/>
            <person name="Guillou S."/>
            <person name="Cros-Aarteil S."/>
            <person name="Calhoun S."/>
            <person name="Kuo A."/>
            <person name="Mondo S."/>
            <person name="Pangilinan J."/>
            <person name="Riley R."/>
            <person name="Labutti K."/>
            <person name="Andreopoulos B."/>
            <person name="Lipzen A."/>
            <person name="Chen C."/>
            <person name="Yanf M."/>
            <person name="Daum C."/>
            <person name="Ng V."/>
            <person name="Clum A."/>
            <person name="Steindorff A."/>
            <person name="Ohm R."/>
            <person name="Martin F."/>
            <person name="Silar P."/>
            <person name="Natvig D."/>
            <person name="Lalanne C."/>
            <person name="Gautier V."/>
            <person name="Ament-Velasquez S.L."/>
            <person name="Kruys A."/>
            <person name="Hutchinson M.I."/>
            <person name="Powell A.J."/>
            <person name="Barry K."/>
            <person name="Miller A.N."/>
            <person name="Grigoriev I.V."/>
            <person name="Debuchy R."/>
            <person name="Gladieux P."/>
            <person name="Thoren M.H."/>
            <person name="Johannesson H."/>
        </authorList>
    </citation>
    <scope>NUCLEOTIDE SEQUENCE</scope>
    <source>
        <strain evidence="2">CBS 168.71</strain>
    </source>
</reference>
<dbReference type="Proteomes" id="UP001278766">
    <property type="component" value="Unassembled WGS sequence"/>
</dbReference>
<evidence type="ECO:0000313" key="2">
    <source>
        <dbReference type="EMBL" id="KAK3292675.1"/>
    </source>
</evidence>
<sequence length="262" mass="28733">MLLQRRVCVPSRPSARRQWCGRQGSGSVRVGCDCCTVQASKRNFGIVVVDVLAFEAVSPESQTTFSKTSAVYVVSALQSLKLRRLLTAIIPRYRTTGRSLTPSLDDIIAISAPKHAARALMMSGSIGVVSHGTHVLQVTQYHQSSVRHTTLSLIGKPIRIKSWSREPGQMTDIMMGRMRPEPPSPREETRTKEPGSQAARVTRRTELTARLTLNLKMQDLGRRPLGQGSDHSAAVGGAIDSGTELGVDQNLERCSSRTLQRF</sequence>
<evidence type="ECO:0000256" key="1">
    <source>
        <dbReference type="SAM" id="MobiDB-lite"/>
    </source>
</evidence>
<dbReference type="EMBL" id="JAUEPN010000007">
    <property type="protein sequence ID" value="KAK3292675.1"/>
    <property type="molecule type" value="Genomic_DNA"/>
</dbReference>
<gene>
    <name evidence="2" type="ORF">B0H64DRAFT_468014</name>
</gene>
<reference evidence="2" key="1">
    <citation type="journal article" date="2023" name="Mol. Phylogenet. Evol.">
        <title>Genome-scale phylogeny and comparative genomics of the fungal order Sordariales.</title>
        <authorList>
            <person name="Hensen N."/>
            <person name="Bonometti L."/>
            <person name="Westerberg I."/>
            <person name="Brannstrom I.O."/>
            <person name="Guillou S."/>
            <person name="Cros-Aarteil S."/>
            <person name="Calhoun S."/>
            <person name="Haridas S."/>
            <person name="Kuo A."/>
            <person name="Mondo S."/>
            <person name="Pangilinan J."/>
            <person name="Riley R."/>
            <person name="LaButti K."/>
            <person name="Andreopoulos B."/>
            <person name="Lipzen A."/>
            <person name="Chen C."/>
            <person name="Yan M."/>
            <person name="Daum C."/>
            <person name="Ng V."/>
            <person name="Clum A."/>
            <person name="Steindorff A."/>
            <person name="Ohm R.A."/>
            <person name="Martin F."/>
            <person name="Silar P."/>
            <person name="Natvig D.O."/>
            <person name="Lalanne C."/>
            <person name="Gautier V."/>
            <person name="Ament-Velasquez S.L."/>
            <person name="Kruys A."/>
            <person name="Hutchinson M.I."/>
            <person name="Powell A.J."/>
            <person name="Barry K."/>
            <person name="Miller A.N."/>
            <person name="Grigoriev I.V."/>
            <person name="Debuchy R."/>
            <person name="Gladieux P."/>
            <person name="Hiltunen Thoren M."/>
            <person name="Johannesson H."/>
        </authorList>
    </citation>
    <scope>NUCLEOTIDE SEQUENCE</scope>
    <source>
        <strain evidence="2">CBS 168.71</strain>
    </source>
</reference>
<proteinExistence type="predicted"/>
<organism evidence="2 3">
    <name type="scientific">Chaetomium fimeti</name>
    <dbReference type="NCBI Taxonomy" id="1854472"/>
    <lineage>
        <taxon>Eukaryota</taxon>
        <taxon>Fungi</taxon>
        <taxon>Dikarya</taxon>
        <taxon>Ascomycota</taxon>
        <taxon>Pezizomycotina</taxon>
        <taxon>Sordariomycetes</taxon>
        <taxon>Sordariomycetidae</taxon>
        <taxon>Sordariales</taxon>
        <taxon>Chaetomiaceae</taxon>
        <taxon>Chaetomium</taxon>
    </lineage>
</organism>
<accession>A0AAE0H9Y6</accession>
<dbReference type="GeneID" id="87844682"/>
<comment type="caution">
    <text evidence="2">The sequence shown here is derived from an EMBL/GenBank/DDBJ whole genome shotgun (WGS) entry which is preliminary data.</text>
</comment>
<feature type="region of interest" description="Disordered" evidence="1">
    <location>
        <begin position="174"/>
        <end position="202"/>
    </location>
</feature>
<evidence type="ECO:0000313" key="3">
    <source>
        <dbReference type="Proteomes" id="UP001278766"/>
    </source>
</evidence>
<keyword evidence="3" id="KW-1185">Reference proteome</keyword>
<feature type="compositionally biased region" description="Basic and acidic residues" evidence="1">
    <location>
        <begin position="178"/>
        <end position="193"/>
    </location>
</feature>